<dbReference type="EMBL" id="JAAGPU010000023">
    <property type="protein sequence ID" value="NEU05614.1"/>
    <property type="molecule type" value="Genomic_DNA"/>
</dbReference>
<feature type="transmembrane region" description="Helical" evidence="6">
    <location>
        <begin position="226"/>
        <end position="251"/>
    </location>
</feature>
<gene>
    <name evidence="8" type="ORF">G3M99_12265</name>
</gene>
<keyword evidence="2 6" id="KW-1003">Cell membrane</keyword>
<feature type="domain" description="ABC3 transporter permease C-terminal" evidence="7">
    <location>
        <begin position="59"/>
        <end position="172"/>
    </location>
</feature>
<keyword evidence="9" id="KW-1185">Reference proteome</keyword>
<dbReference type="Pfam" id="PF02687">
    <property type="entry name" value="FtsX"/>
    <property type="match status" value="1"/>
</dbReference>
<dbReference type="InterPro" id="IPR003838">
    <property type="entry name" value="ABC3_permease_C"/>
</dbReference>
<evidence type="ECO:0000256" key="6">
    <source>
        <dbReference type="PIRNR" id="PIRNR018968"/>
    </source>
</evidence>
<evidence type="ECO:0000313" key="8">
    <source>
        <dbReference type="EMBL" id="NEU05614.1"/>
    </source>
</evidence>
<dbReference type="PANTHER" id="PTHR46795">
    <property type="entry name" value="ABC TRANSPORTER PERMEASE-RELATED-RELATED"/>
    <property type="match status" value="1"/>
</dbReference>
<reference evidence="8 9" key="1">
    <citation type="submission" date="2020-02" db="EMBL/GenBank/DDBJ databases">
        <title>Genome assembly of a novel Clostridium senegalense strain.</title>
        <authorList>
            <person name="Gupta T.B."/>
            <person name="Jauregui R."/>
            <person name="Maclean P."/>
            <person name="Nawarathana A."/>
            <person name="Brightwell G."/>
        </authorList>
    </citation>
    <scope>NUCLEOTIDE SEQUENCE [LARGE SCALE GENOMIC DNA]</scope>
    <source>
        <strain evidence="8 9">AGRFS4</strain>
    </source>
</reference>
<comment type="subcellular location">
    <subcellularLocation>
        <location evidence="1 6">Cell membrane</location>
        <topology evidence="1 6">Multi-pass membrane protein</topology>
    </subcellularLocation>
</comment>
<evidence type="ECO:0000313" key="9">
    <source>
        <dbReference type="Proteomes" id="UP000481872"/>
    </source>
</evidence>
<organism evidence="8 9">
    <name type="scientific">Clostridium senegalense</name>
    <dbReference type="NCBI Taxonomy" id="1465809"/>
    <lineage>
        <taxon>Bacteria</taxon>
        <taxon>Bacillati</taxon>
        <taxon>Bacillota</taxon>
        <taxon>Clostridia</taxon>
        <taxon>Eubacteriales</taxon>
        <taxon>Clostridiaceae</taxon>
        <taxon>Clostridium</taxon>
    </lineage>
</organism>
<keyword evidence="6" id="KW-0813">Transport</keyword>
<dbReference type="GO" id="GO:0055085">
    <property type="term" value="P:transmembrane transport"/>
    <property type="evidence" value="ECO:0007669"/>
    <property type="project" value="UniProtKB-UniRule"/>
</dbReference>
<evidence type="ECO:0000256" key="5">
    <source>
        <dbReference type="ARBA" id="ARBA00023136"/>
    </source>
</evidence>
<feature type="transmembrane region" description="Helical" evidence="6">
    <location>
        <begin position="280"/>
        <end position="303"/>
    </location>
</feature>
<name>A0A6M0H5U2_9CLOT</name>
<feature type="transmembrane region" description="Helical" evidence="6">
    <location>
        <begin position="195"/>
        <end position="214"/>
    </location>
</feature>
<accession>A0A6M0H5U2</accession>
<dbReference type="Proteomes" id="UP000481872">
    <property type="component" value="Unassembled WGS sequence"/>
</dbReference>
<dbReference type="PIRSF" id="PIRSF018968">
    <property type="entry name" value="ABC_permease_BceB"/>
    <property type="match status" value="1"/>
</dbReference>
<feature type="transmembrane region" description="Helical" evidence="6">
    <location>
        <begin position="98"/>
        <end position="124"/>
    </location>
</feature>
<feature type="transmembrane region" description="Helical" evidence="6">
    <location>
        <begin position="50"/>
        <end position="77"/>
    </location>
</feature>
<evidence type="ECO:0000256" key="3">
    <source>
        <dbReference type="ARBA" id="ARBA00022692"/>
    </source>
</evidence>
<proteinExistence type="inferred from homology"/>
<comment type="caution">
    <text evidence="8">The sequence shown here is derived from an EMBL/GenBank/DDBJ whole genome shotgun (WGS) entry which is preliminary data.</text>
</comment>
<dbReference type="AlphaFoldDB" id="A0A6M0H5U2"/>
<dbReference type="RefSeq" id="WP_061995799.1">
    <property type="nucleotide sequence ID" value="NZ_JAAGPU010000023.1"/>
</dbReference>
<dbReference type="InterPro" id="IPR052536">
    <property type="entry name" value="ABC-4_Integral_Memb_Prot"/>
</dbReference>
<dbReference type="InterPro" id="IPR027022">
    <property type="entry name" value="ABC_permease_BceB-typ"/>
</dbReference>
<keyword evidence="4 6" id="KW-1133">Transmembrane helix</keyword>
<evidence type="ECO:0000256" key="4">
    <source>
        <dbReference type="ARBA" id="ARBA00022989"/>
    </source>
</evidence>
<feature type="transmembrane region" description="Helical" evidence="6">
    <location>
        <begin position="593"/>
        <end position="618"/>
    </location>
</feature>
<comment type="similarity">
    <text evidence="6">Belongs to the ABC-4 integral membrane protein family.</text>
</comment>
<keyword evidence="5 6" id="KW-0472">Membrane</keyword>
<sequence length="628" mass="72406">MKFVKVFLKNFKKDFASFKEYFFILICYVFAICTLIIIGDKNFSKEIGIFFIILIIYSIIIFTIIFGILLGVSNVNLVNRIKKQIGVYRILGVRKKRVYFFFLIKKLIVLFIALILGIFLATILSKLMLMIIFTLCKNKQYASININFKELIITLIIISIFFIISEIKSYKLITTCELIELLKNKKEKVMCKNQSIFKCTLGVILIITSYVLALTSLMGSSLNFCFLVLIMNVTGTYFFFFSTIVILVSVLKKSKKLYYRGENLIFISDISNKLSSNAKILTINTVVIACAVTILSITSSIYYDTVKNSKKDYKFSFVIIKDDTYKNDLDDIFTKYENNKIVLDKTIKTIRFDNKYYLNQELGSKSGIVESYMDFISESDYRYISKVKNINIVEFKSDECIIFKQSAGVGLHNFIEGTYLQSSKDNTKLKIKKQYNEGLINKRVGMDLVVVKDEIYNKIKSLGKTNVYRLIDVKNENNSLAIYNELKAKNLDFNSYVGRYKMDLNTYGPILFLGGFMFLILIICNGGTILLRQINSVYSEKEKYFALKNLGVSNDSINKIINKKIKTIFIVPLIIATLDNIFVNLIVEKLMGRSIFIPSLCSLICCYSIYIFIGYFGIKYYKNAVKFY</sequence>
<evidence type="ECO:0000256" key="2">
    <source>
        <dbReference type="ARBA" id="ARBA00022475"/>
    </source>
</evidence>
<dbReference type="GO" id="GO:0005886">
    <property type="term" value="C:plasma membrane"/>
    <property type="evidence" value="ECO:0007669"/>
    <property type="project" value="UniProtKB-SubCell"/>
</dbReference>
<feature type="transmembrane region" description="Helical" evidence="6">
    <location>
        <begin position="144"/>
        <end position="164"/>
    </location>
</feature>
<evidence type="ECO:0000256" key="1">
    <source>
        <dbReference type="ARBA" id="ARBA00004651"/>
    </source>
</evidence>
<feature type="transmembrane region" description="Helical" evidence="6">
    <location>
        <begin position="510"/>
        <end position="531"/>
    </location>
</feature>
<feature type="transmembrane region" description="Helical" evidence="6">
    <location>
        <begin position="21"/>
        <end position="38"/>
    </location>
</feature>
<feature type="transmembrane region" description="Helical" evidence="6">
    <location>
        <begin position="568"/>
        <end position="587"/>
    </location>
</feature>
<dbReference type="PANTHER" id="PTHR46795:SF3">
    <property type="entry name" value="ABC TRANSPORTER PERMEASE"/>
    <property type="match status" value="1"/>
</dbReference>
<protein>
    <submittedName>
        <fullName evidence="8">FtsX-like permease family protein</fullName>
    </submittedName>
</protein>
<keyword evidence="3 6" id="KW-0812">Transmembrane</keyword>
<evidence type="ECO:0000259" key="7">
    <source>
        <dbReference type="Pfam" id="PF02687"/>
    </source>
</evidence>